<protein>
    <submittedName>
        <fullName evidence="1">Glutaredoxin</fullName>
    </submittedName>
</protein>
<dbReference type="Proteomes" id="UP000540014">
    <property type="component" value="Unassembled WGS sequence"/>
</dbReference>
<evidence type="ECO:0000313" key="2">
    <source>
        <dbReference type="Proteomes" id="UP000540014"/>
    </source>
</evidence>
<gene>
    <name evidence="1" type="ORF">HF861_11820</name>
</gene>
<dbReference type="AlphaFoldDB" id="A0A7X9RJZ3"/>
<evidence type="ECO:0000313" key="1">
    <source>
        <dbReference type="EMBL" id="NME45548.1"/>
    </source>
</evidence>
<accession>A0A7X9RJZ3</accession>
<dbReference type="EMBL" id="JABAFR010000055">
    <property type="protein sequence ID" value="NME45548.1"/>
    <property type="molecule type" value="Genomic_DNA"/>
</dbReference>
<organism evidence="1 2">
    <name type="scientific">Faecalicoccus pleomorphus</name>
    <dbReference type="NCBI Taxonomy" id="1323"/>
    <lineage>
        <taxon>Bacteria</taxon>
        <taxon>Bacillati</taxon>
        <taxon>Bacillota</taxon>
        <taxon>Erysipelotrichia</taxon>
        <taxon>Erysipelotrichales</taxon>
        <taxon>Erysipelotrichaceae</taxon>
        <taxon>Faecalicoccus</taxon>
    </lineage>
</organism>
<dbReference type="Gene3D" id="3.40.30.10">
    <property type="entry name" value="Glutaredoxin"/>
    <property type="match status" value="1"/>
</dbReference>
<comment type="caution">
    <text evidence="1">The sequence shown here is derived from an EMBL/GenBank/DDBJ whole genome shotgun (WGS) entry which is preliminary data.</text>
</comment>
<name>A0A7X9RJZ3_9FIRM</name>
<reference evidence="1 2" key="1">
    <citation type="submission" date="2020-04" db="EMBL/GenBank/DDBJ databases">
        <authorList>
            <person name="Hitch T.C.A."/>
            <person name="Wylensek D."/>
            <person name="Clavel T."/>
        </authorList>
    </citation>
    <scope>NUCLEOTIDE SEQUENCE [LARGE SCALE GENOMIC DNA]</scope>
    <source>
        <strain evidence="1 2">BSM-383-APC-22F</strain>
    </source>
</reference>
<proteinExistence type="predicted"/>
<dbReference type="RefSeq" id="WP_168966865.1">
    <property type="nucleotide sequence ID" value="NZ_JABAFR010000055.1"/>
</dbReference>
<sequence>MLKVIGSTQCPDTSEALQKLDLKNIKYEFIDIFDSLENLKTYLKVRDTQNCYDVVRKNHGIGIPCFITEDKTTLEITEIL</sequence>